<dbReference type="InterPro" id="IPR012337">
    <property type="entry name" value="RNaseH-like_sf"/>
</dbReference>
<dbReference type="InterPro" id="IPR036397">
    <property type="entry name" value="RNaseH_sf"/>
</dbReference>
<comment type="caution">
    <text evidence="2">The sequence shown here is derived from an EMBL/GenBank/DDBJ whole genome shotgun (WGS) entry which is preliminary data.</text>
</comment>
<dbReference type="AlphaFoldDB" id="A0A543PTM2"/>
<protein>
    <submittedName>
        <fullName evidence="2">Putative phosphoglycerate mutase</fullName>
    </submittedName>
</protein>
<dbReference type="Proteomes" id="UP000320085">
    <property type="component" value="Unassembled WGS sequence"/>
</dbReference>
<accession>A0A543PTM2</accession>
<evidence type="ECO:0000259" key="1">
    <source>
        <dbReference type="PROSITE" id="PS50879"/>
    </source>
</evidence>
<sequence>MSPATTRAKQPGSRRRLVIEADGGSRGNPGVAGYGALVRDPASGRVLIEMAEPLGKQSNNVAEYSGLLAGLRAVVDLDPSADVVARMDSKLVVEQMSGRWKIKHEDMRRLALEARDLCAEIGDAGGSVSFEWIPREKNKAADALSNDAMDGKSIHRVLHDVDANDAAAQADSAVSPGSQERADVVAHHKPLRLLLVQVPLVEAAVPLVVGAVLRLVGSGAEVVTCDEPLALEVARAVGAEVGAEPTVSGLWAGRAPGEDADETVRTAYRSLAARGGTVVAVTSRRGVLSVLTDVLETPGPRFWAIATAPGSLTAVEVWEDGSSAVAFTNRTEHLA</sequence>
<dbReference type="GO" id="GO:0004523">
    <property type="term" value="F:RNA-DNA hybrid ribonuclease activity"/>
    <property type="evidence" value="ECO:0007669"/>
    <property type="project" value="InterPro"/>
</dbReference>
<dbReference type="GO" id="GO:0003676">
    <property type="term" value="F:nucleic acid binding"/>
    <property type="evidence" value="ECO:0007669"/>
    <property type="project" value="InterPro"/>
</dbReference>
<dbReference type="InterPro" id="IPR029033">
    <property type="entry name" value="His_PPase_superfam"/>
</dbReference>
<proteinExistence type="predicted"/>
<evidence type="ECO:0000313" key="3">
    <source>
        <dbReference type="Proteomes" id="UP000320085"/>
    </source>
</evidence>
<dbReference type="PANTHER" id="PTHR46387">
    <property type="entry name" value="POLYNUCLEOTIDYL TRANSFERASE, RIBONUCLEASE H-LIKE SUPERFAMILY PROTEIN"/>
    <property type="match status" value="1"/>
</dbReference>
<dbReference type="PANTHER" id="PTHR46387:SF2">
    <property type="entry name" value="RIBONUCLEASE HI"/>
    <property type="match status" value="1"/>
</dbReference>
<reference evidence="2 3" key="1">
    <citation type="submission" date="2019-06" db="EMBL/GenBank/DDBJ databases">
        <title>Sequencing the genomes of 1000 actinobacteria strains.</title>
        <authorList>
            <person name="Klenk H.-P."/>
        </authorList>
    </citation>
    <scope>NUCLEOTIDE SEQUENCE [LARGE SCALE GENOMIC DNA]</scope>
    <source>
        <strain evidence="2 3">DSM 21776</strain>
    </source>
</reference>
<dbReference type="RefSeq" id="WP_141819655.1">
    <property type="nucleotide sequence ID" value="NZ_BAAAQC010000005.1"/>
</dbReference>
<name>A0A543PTM2_9MICO</name>
<dbReference type="Gene3D" id="3.40.50.1240">
    <property type="entry name" value="Phosphoglycerate mutase-like"/>
    <property type="match status" value="1"/>
</dbReference>
<feature type="domain" description="RNase H type-1" evidence="1">
    <location>
        <begin position="13"/>
        <end position="158"/>
    </location>
</feature>
<dbReference type="EMBL" id="VFQF01000001">
    <property type="protein sequence ID" value="TQN47427.1"/>
    <property type="molecule type" value="Genomic_DNA"/>
</dbReference>
<dbReference type="SUPFAM" id="SSF53098">
    <property type="entry name" value="Ribonuclease H-like"/>
    <property type="match status" value="1"/>
</dbReference>
<dbReference type="InterPro" id="IPR002156">
    <property type="entry name" value="RNaseH_domain"/>
</dbReference>
<dbReference type="PROSITE" id="PS50879">
    <property type="entry name" value="RNASE_H_1"/>
    <property type="match status" value="1"/>
</dbReference>
<dbReference type="Gene3D" id="3.30.420.10">
    <property type="entry name" value="Ribonuclease H-like superfamily/Ribonuclease H"/>
    <property type="match status" value="1"/>
</dbReference>
<dbReference type="CDD" id="cd09279">
    <property type="entry name" value="RNase_HI_like"/>
    <property type="match status" value="1"/>
</dbReference>
<organism evidence="2 3">
    <name type="scientific">Humibacillus xanthopallidus</name>
    <dbReference type="NCBI Taxonomy" id="412689"/>
    <lineage>
        <taxon>Bacteria</taxon>
        <taxon>Bacillati</taxon>
        <taxon>Actinomycetota</taxon>
        <taxon>Actinomycetes</taxon>
        <taxon>Micrococcales</taxon>
        <taxon>Intrasporangiaceae</taxon>
        <taxon>Humibacillus</taxon>
    </lineage>
</organism>
<evidence type="ECO:0000313" key="2">
    <source>
        <dbReference type="EMBL" id="TQN47427.1"/>
    </source>
</evidence>
<dbReference type="OrthoDB" id="5296884at2"/>
<dbReference type="Pfam" id="PF13456">
    <property type="entry name" value="RVT_3"/>
    <property type="match status" value="1"/>
</dbReference>
<gene>
    <name evidence="2" type="ORF">FHX52_0527</name>
</gene>